<dbReference type="Pfam" id="PF10776">
    <property type="entry name" value="DUF2600"/>
    <property type="match status" value="1"/>
</dbReference>
<dbReference type="OrthoDB" id="2371262at2"/>
<name>A0A0E4GBT7_9FIRM</name>
<evidence type="ECO:0008006" key="3">
    <source>
        <dbReference type="Google" id="ProtNLM"/>
    </source>
</evidence>
<dbReference type="EMBL" id="CGIH01000026">
    <property type="protein sequence ID" value="CFX58633.1"/>
    <property type="molecule type" value="Genomic_DNA"/>
</dbReference>
<evidence type="ECO:0000313" key="2">
    <source>
        <dbReference type="Proteomes" id="UP000045545"/>
    </source>
</evidence>
<dbReference type="RefSeq" id="WP_052729658.1">
    <property type="nucleotide sequence ID" value="NZ_CGIH01000026.1"/>
</dbReference>
<protein>
    <recommendedName>
        <fullName evidence="3">Terpenoid synthase</fullName>
    </recommendedName>
</protein>
<proteinExistence type="predicted"/>
<accession>A0A0E4GBT7</accession>
<gene>
    <name evidence="1" type="ORF">1493</name>
</gene>
<dbReference type="STRING" id="690567.1493"/>
<organism evidence="1 2">
    <name type="scientific">Syntrophomonas zehnderi OL-4</name>
    <dbReference type="NCBI Taxonomy" id="690567"/>
    <lineage>
        <taxon>Bacteria</taxon>
        <taxon>Bacillati</taxon>
        <taxon>Bacillota</taxon>
        <taxon>Clostridia</taxon>
        <taxon>Eubacteriales</taxon>
        <taxon>Syntrophomonadaceae</taxon>
        <taxon>Syntrophomonas</taxon>
    </lineage>
</organism>
<sequence>MNVSMTQTETVYARSSTHRQARIMYHYIFKTLPLVKKELNRWRQQARLCVDPVLKTQALNSINNKDFHCYGGAVFAVNAGQKEKELIRLIVAYQTICDYLDNLCDRNDCLDGQAFLKLHVSLLDALQPDRGKSDYYQYYPNQDDGGYLDKLVDCCRNYLKDLPTFQMVQDDMVSLAQWYINLQVKKHLDPEQRESILIKWAEGNLPKYPGIRWQEFAAASGSTLAIFALMALAGRSRVDPEEIQHILKAYFPWICGLHILLDYFIDQQEDREGGDLNFTFYYADDTDMLYRLGYFVRQAHQQTVCLDDPVFAKTVVEGLLALYLSDPKIKIQEYQQKARTLLSQSGQSTYLIYYLCSVVRRFF</sequence>
<dbReference type="AlphaFoldDB" id="A0A0E4GBT7"/>
<reference evidence="1 2" key="1">
    <citation type="submission" date="2015-03" db="EMBL/GenBank/DDBJ databases">
        <authorList>
            <person name="Murphy D."/>
        </authorList>
    </citation>
    <scope>NUCLEOTIDE SEQUENCE [LARGE SCALE GENOMIC DNA]</scope>
    <source>
        <strain evidence="1 2">OL-4</strain>
    </source>
</reference>
<dbReference type="Proteomes" id="UP000045545">
    <property type="component" value="Unassembled WGS sequence"/>
</dbReference>
<dbReference type="InterPro" id="IPR019712">
    <property type="entry name" value="YtpB-like"/>
</dbReference>
<evidence type="ECO:0000313" key="1">
    <source>
        <dbReference type="EMBL" id="CFX58633.1"/>
    </source>
</evidence>
<keyword evidence="2" id="KW-1185">Reference proteome</keyword>